<protein>
    <submittedName>
        <fullName evidence="1">Uncharacterized protein</fullName>
    </submittedName>
</protein>
<sequence length="276" mass="29985">MTVAKPARDLSLSLSSHRFHAGNPGTLRECPCLPHLQGPSHRCCRGRRSPSEWGWWVNIHRDDIHWPEAVRSYYISTHLAAPLQRLVLILSKSYVKGVSHDAPLRATRRPSLHRPSSLSRLLAFTLTTSSFALPTPMSADGDNGSSRSPSTSLASAPAPSSLKHRPRAGHTSTHGRDALASSSPLYARVRYPQRLARSSSSRRPALADSESEESVFEGTSTASRSFPSPTRTHAHSRTPLPAPLGHHQASDPGHDPRLLSVPPCPCAPNRRATVAS</sequence>
<name>A0ACC0U3S3_9AGAM</name>
<organism evidence="1 2">
    <name type="scientific">Russula earlei</name>
    <dbReference type="NCBI Taxonomy" id="71964"/>
    <lineage>
        <taxon>Eukaryota</taxon>
        <taxon>Fungi</taxon>
        <taxon>Dikarya</taxon>
        <taxon>Basidiomycota</taxon>
        <taxon>Agaricomycotina</taxon>
        <taxon>Agaricomycetes</taxon>
        <taxon>Russulales</taxon>
        <taxon>Russulaceae</taxon>
        <taxon>Russula</taxon>
    </lineage>
</organism>
<accession>A0ACC0U3S3</accession>
<keyword evidence="2" id="KW-1185">Reference proteome</keyword>
<gene>
    <name evidence="1" type="ORF">F5148DRAFT_276706</name>
</gene>
<reference evidence="1" key="1">
    <citation type="submission" date="2021-03" db="EMBL/GenBank/DDBJ databases">
        <title>Evolutionary priming and transition to the ectomycorrhizal habit in an iconic lineage of mushroom-forming fungi: is preadaptation a requirement?</title>
        <authorList>
            <consortium name="DOE Joint Genome Institute"/>
            <person name="Looney B.P."/>
            <person name="Miyauchi S."/>
            <person name="Morin E."/>
            <person name="Drula E."/>
            <person name="Courty P.E."/>
            <person name="Chicoki N."/>
            <person name="Fauchery L."/>
            <person name="Kohler A."/>
            <person name="Kuo A."/>
            <person name="LaButti K."/>
            <person name="Pangilinan J."/>
            <person name="Lipzen A."/>
            <person name="Riley R."/>
            <person name="Andreopoulos W."/>
            <person name="He G."/>
            <person name="Johnson J."/>
            <person name="Barry K.W."/>
            <person name="Grigoriev I.V."/>
            <person name="Nagy L."/>
            <person name="Hibbett D."/>
            <person name="Henrissat B."/>
            <person name="Matheny P.B."/>
            <person name="Labbe J."/>
            <person name="Martin A.F."/>
        </authorList>
    </citation>
    <scope>NUCLEOTIDE SEQUENCE</scope>
    <source>
        <strain evidence="1">BPL698</strain>
    </source>
</reference>
<evidence type="ECO:0000313" key="1">
    <source>
        <dbReference type="EMBL" id="KAI9459393.1"/>
    </source>
</evidence>
<dbReference type="EMBL" id="JAGFNK010000199">
    <property type="protein sequence ID" value="KAI9459393.1"/>
    <property type="molecule type" value="Genomic_DNA"/>
</dbReference>
<proteinExistence type="predicted"/>
<dbReference type="Proteomes" id="UP001207468">
    <property type="component" value="Unassembled WGS sequence"/>
</dbReference>
<comment type="caution">
    <text evidence="1">The sequence shown here is derived from an EMBL/GenBank/DDBJ whole genome shotgun (WGS) entry which is preliminary data.</text>
</comment>
<evidence type="ECO:0000313" key="2">
    <source>
        <dbReference type="Proteomes" id="UP001207468"/>
    </source>
</evidence>